<accession>A0ACC0VXE6</accession>
<evidence type="ECO:0000313" key="1">
    <source>
        <dbReference type="EMBL" id="KAI9910549.1"/>
    </source>
</evidence>
<dbReference type="Proteomes" id="UP001163321">
    <property type="component" value="Chromosome 6"/>
</dbReference>
<sequence>MARATREACEGELHPYWWIRDIRKNRLLSEYIDERSVRRGEVPRFDLDKGRSRVESYGASKGTSFGLFFWTQYGWTDQSLRKIG</sequence>
<comment type="caution">
    <text evidence="1">The sequence shown here is derived from an EMBL/GenBank/DDBJ whole genome shotgun (WGS) entry which is preliminary data.</text>
</comment>
<dbReference type="EMBL" id="CM047585">
    <property type="protein sequence ID" value="KAI9910549.1"/>
    <property type="molecule type" value="Genomic_DNA"/>
</dbReference>
<protein>
    <submittedName>
        <fullName evidence="1">Uncharacterized protein</fullName>
    </submittedName>
</protein>
<gene>
    <name evidence="1" type="ORF">PsorP6_010868</name>
</gene>
<keyword evidence="2" id="KW-1185">Reference proteome</keyword>
<name>A0ACC0VXE6_9STRA</name>
<proteinExistence type="predicted"/>
<evidence type="ECO:0000313" key="2">
    <source>
        <dbReference type="Proteomes" id="UP001163321"/>
    </source>
</evidence>
<reference evidence="1 2" key="1">
    <citation type="journal article" date="2022" name="bioRxiv">
        <title>The genome of the oomycete Peronosclerospora sorghi, a cosmopolitan pathogen of maize and sorghum, is inflated with dispersed pseudogenes.</title>
        <authorList>
            <person name="Fletcher K."/>
            <person name="Martin F."/>
            <person name="Isakeit T."/>
            <person name="Cavanaugh K."/>
            <person name="Magill C."/>
            <person name="Michelmore R."/>
        </authorList>
    </citation>
    <scope>NUCLEOTIDE SEQUENCE [LARGE SCALE GENOMIC DNA]</scope>
    <source>
        <strain evidence="1">P6</strain>
    </source>
</reference>
<organism evidence="1 2">
    <name type="scientific">Peronosclerospora sorghi</name>
    <dbReference type="NCBI Taxonomy" id="230839"/>
    <lineage>
        <taxon>Eukaryota</taxon>
        <taxon>Sar</taxon>
        <taxon>Stramenopiles</taxon>
        <taxon>Oomycota</taxon>
        <taxon>Peronosporomycetes</taxon>
        <taxon>Peronosporales</taxon>
        <taxon>Peronosporaceae</taxon>
        <taxon>Peronosclerospora</taxon>
    </lineage>
</organism>